<gene>
    <name evidence="3" type="ORF">GCM10010911_49970</name>
</gene>
<proteinExistence type="predicted"/>
<reference evidence="3" key="2">
    <citation type="submission" date="2020-09" db="EMBL/GenBank/DDBJ databases">
        <authorList>
            <person name="Sun Q."/>
            <person name="Zhou Y."/>
        </authorList>
    </citation>
    <scope>NUCLEOTIDE SEQUENCE</scope>
    <source>
        <strain evidence="3">CGMCC 1.15178</strain>
    </source>
</reference>
<dbReference type="InterPro" id="IPR025436">
    <property type="entry name" value="DUF4179"/>
</dbReference>
<evidence type="ECO:0000259" key="2">
    <source>
        <dbReference type="Pfam" id="PF13786"/>
    </source>
</evidence>
<dbReference type="Gene3D" id="2.60.40.1630">
    <property type="entry name" value="bacillus anthracis domain"/>
    <property type="match status" value="1"/>
</dbReference>
<dbReference type="Pfam" id="PF13786">
    <property type="entry name" value="DUF4179"/>
    <property type="match status" value="1"/>
</dbReference>
<protein>
    <recommendedName>
        <fullName evidence="2">DUF4179 domain-containing protein</fullName>
    </recommendedName>
</protein>
<evidence type="ECO:0000256" key="1">
    <source>
        <dbReference type="SAM" id="Phobius"/>
    </source>
</evidence>
<keyword evidence="1" id="KW-1133">Transmembrane helix</keyword>
<organism evidence="3 4">
    <name type="scientific">Paenibacillus nasutitermitis</name>
    <dbReference type="NCBI Taxonomy" id="1652958"/>
    <lineage>
        <taxon>Bacteria</taxon>
        <taxon>Bacillati</taxon>
        <taxon>Bacillota</taxon>
        <taxon>Bacilli</taxon>
        <taxon>Bacillales</taxon>
        <taxon>Paenibacillaceae</taxon>
        <taxon>Paenibacillus</taxon>
    </lineage>
</organism>
<dbReference type="RefSeq" id="WP_188996196.1">
    <property type="nucleotide sequence ID" value="NZ_BMHP01000004.1"/>
</dbReference>
<feature type="domain" description="DUF4179" evidence="2">
    <location>
        <begin position="49"/>
        <end position="140"/>
    </location>
</feature>
<dbReference type="Proteomes" id="UP000612456">
    <property type="component" value="Unassembled WGS sequence"/>
</dbReference>
<accession>A0A916ZBF3</accession>
<evidence type="ECO:0000313" key="4">
    <source>
        <dbReference type="Proteomes" id="UP000612456"/>
    </source>
</evidence>
<comment type="caution">
    <text evidence="3">The sequence shown here is derived from an EMBL/GenBank/DDBJ whole genome shotgun (WGS) entry which is preliminary data.</text>
</comment>
<dbReference type="AlphaFoldDB" id="A0A916ZBF3"/>
<feature type="transmembrane region" description="Helical" evidence="1">
    <location>
        <begin position="54"/>
        <end position="72"/>
    </location>
</feature>
<dbReference type="EMBL" id="BMHP01000004">
    <property type="protein sequence ID" value="GGD85577.1"/>
    <property type="molecule type" value="Genomic_DNA"/>
</dbReference>
<keyword evidence="1" id="KW-0812">Transmembrane</keyword>
<sequence>MNPAHSDLDKHIKEHLRLQGEGIPVIVRTRIDQTLANLPGKPDRRRGRNRARSIIASCLAGCIVLTASAFVMKDSTFAESVKPYIHSVFSWMGDKGLSRELETETPEELPVLAEKTSSGYTLRIHEARFDGLRLSFSYSLAKQDGSVPKQTFITPAFQLDPSIKKMAPGTLKSDSSSLWGEDRVGIVNYFFDSPLPDQFPLNISVPKLAISTPDAAGQTTMAGDWSFAIDIRKSGTVAVQSYGKEYTRERENIRFGVVRSRLSPVASEWNFHWEIPAAIMKKYGPSLDSRTRYGIKYKVTASDSDLSVITSISSSRAKDRSLPMDQQTSQEDIRLFTDPLPDGARNVKIVPILMVFPQPDTDETYQEKPLDSFAVEIPVP</sequence>
<keyword evidence="4" id="KW-1185">Reference proteome</keyword>
<keyword evidence="1" id="KW-0472">Membrane</keyword>
<evidence type="ECO:0000313" key="3">
    <source>
        <dbReference type="EMBL" id="GGD85577.1"/>
    </source>
</evidence>
<reference evidence="3" key="1">
    <citation type="journal article" date="2014" name="Int. J. Syst. Evol. Microbiol.">
        <title>Complete genome sequence of Corynebacterium casei LMG S-19264T (=DSM 44701T), isolated from a smear-ripened cheese.</title>
        <authorList>
            <consortium name="US DOE Joint Genome Institute (JGI-PGF)"/>
            <person name="Walter F."/>
            <person name="Albersmeier A."/>
            <person name="Kalinowski J."/>
            <person name="Ruckert C."/>
        </authorList>
    </citation>
    <scope>NUCLEOTIDE SEQUENCE</scope>
    <source>
        <strain evidence="3">CGMCC 1.15178</strain>
    </source>
</reference>
<name>A0A916ZBF3_9BACL</name>